<dbReference type="CDD" id="cd00190">
    <property type="entry name" value="Tryp_SPc"/>
    <property type="match status" value="3"/>
</dbReference>
<dbReference type="InterPro" id="IPR050850">
    <property type="entry name" value="Peptidase_S1_Elastase_sf"/>
</dbReference>
<protein>
    <submittedName>
        <fullName evidence="8">Uncharacterized protein</fullName>
    </submittedName>
</protein>
<dbReference type="EMBL" id="CALNXK010000020">
    <property type="protein sequence ID" value="CAH3107701.1"/>
    <property type="molecule type" value="Genomic_DNA"/>
</dbReference>
<dbReference type="Proteomes" id="UP001159405">
    <property type="component" value="Unassembled WGS sequence"/>
</dbReference>
<gene>
    <name evidence="8" type="ORF">PLOB_00016827</name>
</gene>
<keyword evidence="9" id="KW-1185">Reference proteome</keyword>
<dbReference type="InterPro" id="IPR001254">
    <property type="entry name" value="Trypsin_dom"/>
</dbReference>
<feature type="signal peptide" evidence="5">
    <location>
        <begin position="1"/>
        <end position="22"/>
    </location>
</feature>
<sequence>MELLRFLLLTPAAFILFNCIQADPPLSDLPCGIKPMARIVGGDVAIPHSWPWQAEILVKDQNSGQLFFKCGGTLVTPLYVVTAAHCVFQIPFPESYEIRLGVHDRRVLDQVQQIGLSEIHINDRAMTKGFGNDIALLKLSSPAVLGNRVGLACLPSGDPTDRVPPGTKCFLTGWGSSSFQGSKSQILMQAEMPIVEYNTCAKANKKLGEVVDRWMICAGYGGDSKISGCHGDSGGPLVCEDPKSGRWSLRGTVSWGDHYCNGGPTYSVFVRINSYVDWIKCKMTSQPLKPIFSRRHRPCGLRNSVSRIIGGSNALKGSWPWQAEILQLPERRHKCGGTLINVWWVVTAAHCVFKDPDPKQYKVVLGQNNRTVKDPHQEYDVISVRIHEKYMTKIYDYGFDIALLKLARPAFSVFGKIGTACLPPQCERVPVGKDCYITGWGKTSSPNISTYAEILQEARMPIVDYATCAAGNANLTYAKVDDETMICAGYGGDSVVSGCHGDSGGPLVCKETGHWVLRGAVSWGDHWCRGGKTFSVFVRISRFVNWIKKTMWKRERKPCGCQDCKPYKEYCVNWSKKGMCNNSWYKNYLKKFCRQSCGYVCNQFGCCDYTKYFFCLGCGVRPPLSRVIGGRDARPNSWPWQAEILEIRDGKWIHKCGASLIHPEWIVTAAHCLFTPDPRIYKIVLGEHDRTKDEGTEQYFDVSQLYLNKHFQTYSGYGHDIALIRLSRPAILNRYVSLACLPRQNERVATGKLCYLTGWGVQVYGGSMAVILQQAQLLTANHSTCSTGNSHFQPIDDESMLCAGDPKASGCNGDSGGPLVCEESGRYVLRGAVSWGIPKCPGGDTFSVFTRISSFITWIEDHIKNSDMY</sequence>
<evidence type="ECO:0000256" key="3">
    <source>
        <dbReference type="PROSITE-ProRule" id="PRU01005"/>
    </source>
</evidence>
<feature type="domain" description="Peptidase S1" evidence="6">
    <location>
        <begin position="39"/>
        <end position="284"/>
    </location>
</feature>
<feature type="domain" description="Peptidase S1" evidence="6">
    <location>
        <begin position="627"/>
        <end position="864"/>
    </location>
</feature>
<evidence type="ECO:0000256" key="2">
    <source>
        <dbReference type="ARBA" id="ARBA00023157"/>
    </source>
</evidence>
<reference evidence="8 9" key="1">
    <citation type="submission" date="2022-05" db="EMBL/GenBank/DDBJ databases">
        <authorList>
            <consortium name="Genoscope - CEA"/>
            <person name="William W."/>
        </authorList>
    </citation>
    <scope>NUCLEOTIDE SEQUENCE [LARGE SCALE GENOMIC DNA]</scope>
</reference>
<dbReference type="Pfam" id="PF00089">
    <property type="entry name" value="Trypsin"/>
    <property type="match status" value="3"/>
</dbReference>
<keyword evidence="5" id="KW-0732">Signal</keyword>
<dbReference type="PRINTS" id="PR00722">
    <property type="entry name" value="CHYMOTRYPSIN"/>
</dbReference>
<dbReference type="InterPro" id="IPR033116">
    <property type="entry name" value="TRYPSIN_SER"/>
</dbReference>
<dbReference type="InterPro" id="IPR043504">
    <property type="entry name" value="Peptidase_S1_PA_chymotrypsin"/>
</dbReference>
<keyword evidence="4" id="KW-0645">Protease</keyword>
<dbReference type="InterPro" id="IPR001314">
    <property type="entry name" value="Peptidase_S1A"/>
</dbReference>
<dbReference type="Gene3D" id="2.40.10.10">
    <property type="entry name" value="Trypsin-like serine proteases"/>
    <property type="match status" value="4"/>
</dbReference>
<feature type="domain" description="ShKT" evidence="7">
    <location>
        <begin position="564"/>
        <end position="601"/>
    </location>
</feature>
<evidence type="ECO:0000256" key="4">
    <source>
        <dbReference type="RuleBase" id="RU363034"/>
    </source>
</evidence>
<keyword evidence="4" id="KW-0720">Serine protease</keyword>
<evidence type="ECO:0000256" key="1">
    <source>
        <dbReference type="ARBA" id="ARBA00022656"/>
    </source>
</evidence>
<dbReference type="PANTHER" id="PTHR24257:SF17">
    <property type="match status" value="1"/>
</dbReference>
<organism evidence="8 9">
    <name type="scientific">Porites lobata</name>
    <dbReference type="NCBI Taxonomy" id="104759"/>
    <lineage>
        <taxon>Eukaryota</taxon>
        <taxon>Metazoa</taxon>
        <taxon>Cnidaria</taxon>
        <taxon>Anthozoa</taxon>
        <taxon>Hexacorallia</taxon>
        <taxon>Scleractinia</taxon>
        <taxon>Fungiina</taxon>
        <taxon>Poritidae</taxon>
        <taxon>Porites</taxon>
    </lineage>
</organism>
<evidence type="ECO:0000256" key="5">
    <source>
        <dbReference type="SAM" id="SignalP"/>
    </source>
</evidence>
<accession>A0ABN8NFX5</accession>
<evidence type="ECO:0000259" key="6">
    <source>
        <dbReference type="PROSITE" id="PS50240"/>
    </source>
</evidence>
<evidence type="ECO:0000313" key="9">
    <source>
        <dbReference type="Proteomes" id="UP001159405"/>
    </source>
</evidence>
<comment type="caution">
    <text evidence="8">The sequence shown here is derived from an EMBL/GenBank/DDBJ whole genome shotgun (WGS) entry which is preliminary data.</text>
</comment>
<evidence type="ECO:0000313" key="8">
    <source>
        <dbReference type="EMBL" id="CAH3107701.1"/>
    </source>
</evidence>
<name>A0ABN8NFX5_9CNID</name>
<dbReference type="PROSITE" id="PS51670">
    <property type="entry name" value="SHKT"/>
    <property type="match status" value="1"/>
</dbReference>
<feature type="domain" description="Peptidase S1" evidence="6">
    <location>
        <begin position="308"/>
        <end position="552"/>
    </location>
</feature>
<evidence type="ECO:0000259" key="7">
    <source>
        <dbReference type="PROSITE" id="PS51670"/>
    </source>
</evidence>
<comment type="caution">
    <text evidence="3">Lacks conserved residue(s) required for the propagation of feature annotation.</text>
</comment>
<dbReference type="InterPro" id="IPR009003">
    <property type="entry name" value="Peptidase_S1_PA"/>
</dbReference>
<proteinExistence type="predicted"/>
<dbReference type="PROSITE" id="PS50240">
    <property type="entry name" value="TRYPSIN_DOM"/>
    <property type="match status" value="3"/>
</dbReference>
<dbReference type="PANTHER" id="PTHR24257">
    <property type="entry name" value="CHYMOTRYPSIN-LIKE ELASTASE FAMILY MEMBER"/>
    <property type="match status" value="1"/>
</dbReference>
<dbReference type="InterPro" id="IPR018114">
    <property type="entry name" value="TRYPSIN_HIS"/>
</dbReference>
<dbReference type="PROSITE" id="PS00134">
    <property type="entry name" value="TRYPSIN_HIS"/>
    <property type="match status" value="3"/>
</dbReference>
<keyword evidence="2" id="KW-1015">Disulfide bond</keyword>
<dbReference type="SUPFAM" id="SSF50494">
    <property type="entry name" value="Trypsin-like serine proteases"/>
    <property type="match status" value="3"/>
</dbReference>
<keyword evidence="4" id="KW-0378">Hydrolase</keyword>
<dbReference type="PROSITE" id="PS00135">
    <property type="entry name" value="TRYPSIN_SER"/>
    <property type="match status" value="3"/>
</dbReference>
<feature type="chain" id="PRO_5046142614" evidence="5">
    <location>
        <begin position="23"/>
        <end position="869"/>
    </location>
</feature>
<dbReference type="SMART" id="SM00020">
    <property type="entry name" value="Tryp_SPc"/>
    <property type="match status" value="3"/>
</dbReference>
<keyword evidence="1" id="KW-0800">Toxin</keyword>
<dbReference type="InterPro" id="IPR003582">
    <property type="entry name" value="ShKT_dom"/>
</dbReference>